<evidence type="ECO:0000256" key="5">
    <source>
        <dbReference type="ARBA" id="ARBA00023136"/>
    </source>
</evidence>
<keyword evidence="5 7" id="KW-0472">Membrane</keyword>
<feature type="transmembrane region" description="Helical" evidence="7">
    <location>
        <begin position="144"/>
        <end position="168"/>
    </location>
</feature>
<dbReference type="Proteomes" id="UP000516437">
    <property type="component" value="Chromosome 3"/>
</dbReference>
<dbReference type="CDD" id="cd17416">
    <property type="entry name" value="MFS_NPF1_2"/>
    <property type="match status" value="1"/>
</dbReference>
<dbReference type="PANTHER" id="PTHR11654">
    <property type="entry name" value="OLIGOPEPTIDE TRANSPORTER-RELATED"/>
    <property type="match status" value="1"/>
</dbReference>
<feature type="transmembrane region" description="Helical" evidence="7">
    <location>
        <begin position="98"/>
        <end position="124"/>
    </location>
</feature>
<evidence type="ECO:0000256" key="3">
    <source>
        <dbReference type="ARBA" id="ARBA00022692"/>
    </source>
</evidence>
<evidence type="ECO:0000256" key="2">
    <source>
        <dbReference type="ARBA" id="ARBA00005982"/>
    </source>
</evidence>
<feature type="transmembrane region" description="Helical" evidence="7">
    <location>
        <begin position="414"/>
        <end position="435"/>
    </location>
</feature>
<keyword evidence="4 7" id="KW-1133">Transmembrane helix</keyword>
<feature type="transmembrane region" description="Helical" evidence="7">
    <location>
        <begin position="222"/>
        <end position="242"/>
    </location>
</feature>
<dbReference type="InterPro" id="IPR000109">
    <property type="entry name" value="POT_fam"/>
</dbReference>
<dbReference type="GO" id="GO:0016020">
    <property type="term" value="C:membrane"/>
    <property type="evidence" value="ECO:0007669"/>
    <property type="project" value="UniProtKB-SubCell"/>
</dbReference>
<feature type="transmembrane region" description="Helical" evidence="7">
    <location>
        <begin position="455"/>
        <end position="476"/>
    </location>
</feature>
<sequence>MGKPEQLCNSDHDGEPTLQHLSQKRKKGGLVTMPFIIANEAFERVASYGLLPNMIFYLMKEYNLGLTVASNMLFYWSAATNFLPILGAFLSDSYLGRFLTICLGCIASFLGMVLLWLTAMIPQARPPPCDLSNHSCKSATTGQMALLMVSFVFMSIGAGGIRPCSLAFGADQMYKRDDPKNKRVLESVFGWYYASQALAVIIALTGIVYIQDHLGWKVGFGVPALLMLFSSFFFFLPSSFYVKRKAKKSLFTGFVQVVVVAYKNRKVPLPDQSSGDGLYHHGKNSCHVSPTAKLKFLNKACIVRDPELDIRQDGSAANPWSLCTVEQVEELKALIKVIPIWSTGIVVTVGIGQGSLPLLQASSMDRHITSRFQIPAGSFGLFAMIALAMWVAIYDRAIIPLASKIRGKPVRLGAVMRMGIGILLAGMAMVVSALVENIRRKKAIREGLINDPDAVLNMSALWLVPQFFLIGLAEAFNALGQIEFYYSEFPQSMSSIATSLFGLGTAVASLLASAVMSATDKLTSRGGKESWVSSNINKGHLDYYYWLLAILNFVGVLYFLICSWAYGPSVEDETEQDIMEGLLEGEESSCRSPRSTSGLIV</sequence>
<evidence type="ECO:0000256" key="4">
    <source>
        <dbReference type="ARBA" id="ARBA00022989"/>
    </source>
</evidence>
<dbReference type="EMBL" id="RXIC02000021">
    <property type="protein sequence ID" value="KAB1218541.1"/>
    <property type="molecule type" value="Genomic_DNA"/>
</dbReference>
<dbReference type="Gene3D" id="1.20.1250.20">
    <property type="entry name" value="MFS general substrate transporter like domains"/>
    <property type="match status" value="1"/>
</dbReference>
<dbReference type="AlphaFoldDB" id="A0A6A1W017"/>
<feature type="transmembrane region" description="Helical" evidence="7">
    <location>
        <begin position="189"/>
        <end position="210"/>
    </location>
</feature>
<feature type="transmembrane region" description="Helical" evidence="7">
    <location>
        <begin position="543"/>
        <end position="566"/>
    </location>
</feature>
<evidence type="ECO:0000256" key="6">
    <source>
        <dbReference type="SAM" id="MobiDB-lite"/>
    </source>
</evidence>
<reference evidence="8 9" key="1">
    <citation type="journal article" date="2019" name="Plant Biotechnol. J.">
        <title>The red bayberry genome and genetic basis of sex determination.</title>
        <authorList>
            <person name="Jia H.M."/>
            <person name="Jia H.J."/>
            <person name="Cai Q.L."/>
            <person name="Wang Y."/>
            <person name="Zhao H.B."/>
            <person name="Yang W.F."/>
            <person name="Wang G.Y."/>
            <person name="Li Y.H."/>
            <person name="Zhan D.L."/>
            <person name="Shen Y.T."/>
            <person name="Niu Q.F."/>
            <person name="Chang L."/>
            <person name="Qiu J."/>
            <person name="Zhao L."/>
            <person name="Xie H.B."/>
            <person name="Fu W.Y."/>
            <person name="Jin J."/>
            <person name="Li X.W."/>
            <person name="Jiao Y."/>
            <person name="Zhou C.C."/>
            <person name="Tu T."/>
            <person name="Chai C.Y."/>
            <person name="Gao J.L."/>
            <person name="Fan L.J."/>
            <person name="van de Weg E."/>
            <person name="Wang J.Y."/>
            <person name="Gao Z.S."/>
        </authorList>
    </citation>
    <scope>NUCLEOTIDE SEQUENCE [LARGE SCALE GENOMIC DNA]</scope>
    <source>
        <tissue evidence="8">Leaves</tissue>
    </source>
</reference>
<evidence type="ECO:0000313" key="8">
    <source>
        <dbReference type="EMBL" id="KAB1218541.1"/>
    </source>
</evidence>
<feature type="transmembrane region" description="Helical" evidence="7">
    <location>
        <begin position="73"/>
        <end position="91"/>
    </location>
</feature>
<dbReference type="Pfam" id="PF00854">
    <property type="entry name" value="PTR2"/>
    <property type="match status" value="1"/>
</dbReference>
<gene>
    <name evidence="8" type="ORF">CJ030_MR3G026421</name>
</gene>
<dbReference type="InterPro" id="IPR036259">
    <property type="entry name" value="MFS_trans_sf"/>
</dbReference>
<name>A0A6A1W017_9ROSI</name>
<evidence type="ECO:0000256" key="1">
    <source>
        <dbReference type="ARBA" id="ARBA00004141"/>
    </source>
</evidence>
<evidence type="ECO:0000256" key="7">
    <source>
        <dbReference type="SAM" id="Phobius"/>
    </source>
</evidence>
<feature type="transmembrane region" description="Helical" evidence="7">
    <location>
        <begin position="374"/>
        <end position="394"/>
    </location>
</feature>
<comment type="caution">
    <text evidence="8">The sequence shown here is derived from an EMBL/GenBank/DDBJ whole genome shotgun (WGS) entry which is preliminary data.</text>
</comment>
<feature type="transmembrane region" description="Helical" evidence="7">
    <location>
        <begin position="496"/>
        <end position="518"/>
    </location>
</feature>
<feature type="region of interest" description="Disordered" evidence="6">
    <location>
        <begin position="1"/>
        <end position="25"/>
    </location>
</feature>
<protein>
    <submittedName>
        <fullName evidence="8">Protein NRT1/ PTR FAMILY 1.2</fullName>
    </submittedName>
</protein>
<accession>A0A6A1W017</accession>
<keyword evidence="9" id="KW-1185">Reference proteome</keyword>
<comment type="subcellular location">
    <subcellularLocation>
        <location evidence="1">Membrane</location>
        <topology evidence="1">Multi-pass membrane protein</topology>
    </subcellularLocation>
</comment>
<dbReference type="GO" id="GO:0022857">
    <property type="term" value="F:transmembrane transporter activity"/>
    <property type="evidence" value="ECO:0007669"/>
    <property type="project" value="InterPro"/>
</dbReference>
<dbReference type="SUPFAM" id="SSF103473">
    <property type="entry name" value="MFS general substrate transporter"/>
    <property type="match status" value="1"/>
</dbReference>
<evidence type="ECO:0000313" key="9">
    <source>
        <dbReference type="Proteomes" id="UP000516437"/>
    </source>
</evidence>
<proteinExistence type="inferred from homology"/>
<comment type="similarity">
    <text evidence="2">Belongs to the major facilitator superfamily. Proton-dependent oligopeptide transporter (POT/PTR) (TC 2.A.17) family.</text>
</comment>
<organism evidence="8 9">
    <name type="scientific">Morella rubra</name>
    <name type="common">Chinese bayberry</name>
    <dbReference type="NCBI Taxonomy" id="262757"/>
    <lineage>
        <taxon>Eukaryota</taxon>
        <taxon>Viridiplantae</taxon>
        <taxon>Streptophyta</taxon>
        <taxon>Embryophyta</taxon>
        <taxon>Tracheophyta</taxon>
        <taxon>Spermatophyta</taxon>
        <taxon>Magnoliopsida</taxon>
        <taxon>eudicotyledons</taxon>
        <taxon>Gunneridae</taxon>
        <taxon>Pentapetalae</taxon>
        <taxon>rosids</taxon>
        <taxon>fabids</taxon>
        <taxon>Fagales</taxon>
        <taxon>Myricaceae</taxon>
        <taxon>Morella</taxon>
    </lineage>
</organism>
<dbReference type="OrthoDB" id="8904098at2759"/>
<keyword evidence="3 7" id="KW-0812">Transmembrane</keyword>